<dbReference type="InterPro" id="IPR024402">
    <property type="entry name" value="DUF2726"/>
</dbReference>
<dbReference type="InterPro" id="IPR027417">
    <property type="entry name" value="P-loop_NTPase"/>
</dbReference>
<dbReference type="InterPro" id="IPR047187">
    <property type="entry name" value="SF1_C_Upf1"/>
</dbReference>
<dbReference type="SUPFAM" id="SSF52540">
    <property type="entry name" value="P-loop containing nucleoside triphosphate hydrolases"/>
    <property type="match status" value="1"/>
</dbReference>
<dbReference type="GeneID" id="93962622"/>
<feature type="domain" description="DNA2/NAM7 helicase-like C-terminal" evidence="4">
    <location>
        <begin position="554"/>
        <end position="717"/>
    </location>
</feature>
<dbReference type="InterPro" id="IPR041677">
    <property type="entry name" value="DNA2/NAM7_AAA_11"/>
</dbReference>
<proteinExistence type="predicted"/>
<keyword evidence="5" id="KW-0378">Hydrolase</keyword>
<dbReference type="GO" id="GO:0004527">
    <property type="term" value="F:exonuclease activity"/>
    <property type="evidence" value="ECO:0007669"/>
    <property type="project" value="UniProtKB-KW"/>
</dbReference>
<gene>
    <name evidence="5" type="ORF">NCTC10713_00033</name>
</gene>
<feature type="coiled-coil region" evidence="1">
    <location>
        <begin position="394"/>
        <end position="421"/>
    </location>
</feature>
<dbReference type="Pfam" id="PF10881">
    <property type="entry name" value="DUF2726"/>
    <property type="match status" value="1"/>
</dbReference>
<feature type="domain" description="DUF2726" evidence="2">
    <location>
        <begin position="774"/>
        <end position="892"/>
    </location>
</feature>
<keyword evidence="1" id="KW-0175">Coiled coil</keyword>
<dbReference type="PANTHER" id="PTHR10887">
    <property type="entry name" value="DNA2/NAM7 HELICASE FAMILY"/>
    <property type="match status" value="1"/>
</dbReference>
<accession>A0A448AFC9</accession>
<dbReference type="Gene3D" id="3.40.50.300">
    <property type="entry name" value="P-loop containing nucleotide triphosphate hydrolases"/>
    <property type="match status" value="3"/>
</dbReference>
<keyword evidence="5" id="KW-0540">Nuclease</keyword>
<dbReference type="Pfam" id="PF13087">
    <property type="entry name" value="AAA_12"/>
    <property type="match status" value="1"/>
</dbReference>
<name>A0A448AFC9_STRAP</name>
<protein>
    <submittedName>
        <fullName evidence="5">Exonuclease V subunit alpha</fullName>
    </submittedName>
</protein>
<evidence type="ECO:0000313" key="6">
    <source>
        <dbReference type="Proteomes" id="UP000278419"/>
    </source>
</evidence>
<dbReference type="CDD" id="cd17934">
    <property type="entry name" value="DEXXQc_Upf1-like"/>
    <property type="match status" value="1"/>
</dbReference>
<organism evidence="5 6">
    <name type="scientific">Streptococcus anginosus</name>
    <dbReference type="NCBI Taxonomy" id="1328"/>
    <lineage>
        <taxon>Bacteria</taxon>
        <taxon>Bacillati</taxon>
        <taxon>Bacillota</taxon>
        <taxon>Bacilli</taxon>
        <taxon>Lactobacillales</taxon>
        <taxon>Streptococcaceae</taxon>
        <taxon>Streptococcus</taxon>
        <taxon>Streptococcus anginosus group</taxon>
    </lineage>
</organism>
<keyword evidence="5" id="KW-0269">Exonuclease</keyword>
<reference evidence="5 6" key="1">
    <citation type="submission" date="2018-12" db="EMBL/GenBank/DDBJ databases">
        <authorList>
            <consortium name="Pathogen Informatics"/>
        </authorList>
    </citation>
    <scope>NUCLEOTIDE SEQUENCE [LARGE SCALE GENOMIC DNA]</scope>
    <source>
        <strain evidence="5 6">NCTC10713</strain>
    </source>
</reference>
<evidence type="ECO:0000256" key="1">
    <source>
        <dbReference type="SAM" id="Coils"/>
    </source>
</evidence>
<dbReference type="RefSeq" id="WP_003030999.1">
    <property type="nucleotide sequence ID" value="NZ_AP018548.1"/>
</dbReference>
<dbReference type="Proteomes" id="UP000278419">
    <property type="component" value="Chromosome"/>
</dbReference>
<evidence type="ECO:0000313" key="5">
    <source>
        <dbReference type="EMBL" id="VED97144.1"/>
    </source>
</evidence>
<dbReference type="GO" id="GO:0004386">
    <property type="term" value="F:helicase activity"/>
    <property type="evidence" value="ECO:0007669"/>
    <property type="project" value="InterPro"/>
</dbReference>
<dbReference type="InterPro" id="IPR045055">
    <property type="entry name" value="DNA2/NAM7-like"/>
</dbReference>
<dbReference type="CDD" id="cd18808">
    <property type="entry name" value="SF1_C_Upf1"/>
    <property type="match status" value="1"/>
</dbReference>
<feature type="domain" description="DNA2/NAM7 helicase helicase" evidence="3">
    <location>
        <begin position="182"/>
        <end position="529"/>
    </location>
</feature>
<dbReference type="EMBL" id="LR134283">
    <property type="protein sequence ID" value="VED97144.1"/>
    <property type="molecule type" value="Genomic_DNA"/>
</dbReference>
<dbReference type="Gene3D" id="3.40.960.10">
    <property type="entry name" value="VSR Endonuclease"/>
    <property type="match status" value="1"/>
</dbReference>
<evidence type="ECO:0000259" key="4">
    <source>
        <dbReference type="Pfam" id="PF13087"/>
    </source>
</evidence>
<sequence>MDELIFIKQKNKTTEVLSYQFLESIDKVRVQFQSGKEYLYKRENVKVYQYLEELPVNNYRYCRLGQDPYTNVARVKKYSYEAEVKVRICFENGGESIVDFENLEIEESVFLNEQSRNIFSYFKRLADLNELRSEDGSSLLSNNYSKVDFISKKTVLTRFLSPSTSQENLQSVATELIFPFGCNNSQFVATKHAMENQISLIQGPPGTGKTQTILNILSNILYREQTALVVSNNNSAITNISEKLAQPDISLDFLTATLGSRKNKDLFLGNQSTILPDYLPEFSNDINKGIDINNLIQIFSIKEQEADLKSELALIETEYKHFQDYLSEHDILETDLSKLSSKKVLDLLLDCENIFENHKKIGFIFKLKSLFKYRIKDFTFYEQDSMSLAAAIQKRFYESKILELKKSLSKLEHQYQGLSGDNKLIEMKSYSKAALKYKLSQRFVPSGKRKSFKNEDFDTLKSSNDFLKEYPIVLSTTFSAKNCLNKSVIYDYLIIDEASQVDIATGALALSCAKNVVVVGDLQQLPNIVTREIGEKAERLRTENEINRCYSFRKSFLEVMTELFPDEPQTLLKEHYRCHPKIIQFCNHKFYNGQLHIMTEDKGEENVLIAYKSVKGNHARSHANQREVDIIKQEVIRHYHLNQDKTGIIAPYRPQVNLLQQQVGTFISDTVHKFQGREYDTMIVSTVDNYITRFTDDAHLLNVAVSRAKEQLILVTSGNQQRPDKNISDLMGYISYQNCDIKQSQIHSVFDYLYKQYEKRREIYFKNRQRHSKYDSENLMYELVKEILLSYPDLDVVTQYRLQHLIRDSSLLTDAEKNFSSQSRTSLDFLIFNKLTKTPVLAIEVDGYRYHRHPDQIRRDTLKNSILQKYRIPLLRLPTNGSCEKEKLVSALSDYEQTTTIILSEGVVEPIE</sequence>
<dbReference type="AlphaFoldDB" id="A0A448AFC9"/>
<evidence type="ECO:0000259" key="3">
    <source>
        <dbReference type="Pfam" id="PF13086"/>
    </source>
</evidence>
<evidence type="ECO:0000259" key="2">
    <source>
        <dbReference type="Pfam" id="PF10881"/>
    </source>
</evidence>
<dbReference type="InterPro" id="IPR041679">
    <property type="entry name" value="DNA2/NAM7-like_C"/>
</dbReference>
<dbReference type="Pfam" id="PF13086">
    <property type="entry name" value="AAA_11"/>
    <property type="match status" value="1"/>
</dbReference>